<comment type="caution">
    <text evidence="1">The sequence shown here is derived from an EMBL/GenBank/DDBJ whole genome shotgun (WGS) entry which is preliminary data.</text>
</comment>
<sequence>MAPKLTFGHLPREVRQMIYEYTFEPSKPVFTNAISSQTAYTAEKYPLFYLDKNIFQDVQPQLYQEHTMVIPIQEPCDYVTHELPFAPRVAACSKRMRQSTRELIIEASQTTTSHYGEEFYKEYGDLKYLYAFWYEHDRGKKFAEKVINEILSLKKELPNIKKVKFVFWFGCWIVDNSHWEDSLEKLQEEWPGLFIEVEFNLFDFIDHEVSQGNYYDHWLWIWDNWQEDNEKTKFSARNFKWAQHAKGNFLGNFIDTEAWTYDYFYFSTPAEKISNQEGGECEGRPLVVKTAPLNNMAHLYHALPIVVNNCKE</sequence>
<keyword evidence="2" id="KW-1185">Reference proteome</keyword>
<protein>
    <submittedName>
        <fullName evidence="1">Uncharacterized protein</fullName>
    </submittedName>
</protein>
<dbReference type="AlphaFoldDB" id="A0A430L8A3"/>
<proteinExistence type="predicted"/>
<reference evidence="1 2" key="1">
    <citation type="submission" date="2017-06" db="EMBL/GenBank/DDBJ databases">
        <title>Comparative genomic analysis of Ambrosia Fusariam Clade fungi.</title>
        <authorList>
            <person name="Stajich J.E."/>
            <person name="Carrillo J."/>
            <person name="Kijimoto T."/>
            <person name="Eskalen A."/>
            <person name="O'Donnell K."/>
            <person name="Kasson M."/>
        </authorList>
    </citation>
    <scope>NUCLEOTIDE SEQUENCE [LARGE SCALE GENOMIC DNA]</scope>
    <source>
        <strain evidence="1 2">UCR1854</strain>
    </source>
</reference>
<dbReference type="Proteomes" id="UP000287124">
    <property type="component" value="Unassembled WGS sequence"/>
</dbReference>
<organism evidence="1 2">
    <name type="scientific">Fusarium euwallaceae</name>
    <dbReference type="NCBI Taxonomy" id="1147111"/>
    <lineage>
        <taxon>Eukaryota</taxon>
        <taxon>Fungi</taxon>
        <taxon>Dikarya</taxon>
        <taxon>Ascomycota</taxon>
        <taxon>Pezizomycotina</taxon>
        <taxon>Sordariomycetes</taxon>
        <taxon>Hypocreomycetidae</taxon>
        <taxon>Hypocreales</taxon>
        <taxon>Nectriaceae</taxon>
        <taxon>Fusarium</taxon>
        <taxon>Fusarium solani species complex</taxon>
    </lineage>
</organism>
<evidence type="ECO:0000313" key="2">
    <source>
        <dbReference type="Proteomes" id="UP000287124"/>
    </source>
</evidence>
<dbReference type="EMBL" id="MIKF01000343">
    <property type="protein sequence ID" value="RTE71919.1"/>
    <property type="molecule type" value="Genomic_DNA"/>
</dbReference>
<evidence type="ECO:0000313" key="1">
    <source>
        <dbReference type="EMBL" id="RTE71919.1"/>
    </source>
</evidence>
<accession>A0A430L8A3</accession>
<gene>
    <name evidence="1" type="ORF">BHE90_013684</name>
</gene>
<name>A0A430L8A3_9HYPO</name>